<dbReference type="Proteomes" id="UP000193411">
    <property type="component" value="Unassembled WGS sequence"/>
</dbReference>
<dbReference type="AlphaFoldDB" id="A0A1Y2H6I3"/>
<dbReference type="EMBL" id="MCFL01000098">
    <property type="protein sequence ID" value="ORZ30170.1"/>
    <property type="molecule type" value="Genomic_DNA"/>
</dbReference>
<sequence>MINALMALHRRRLWTRTHQQRTHPHAHDSNPAAATVSAYHVHTTTASSTPAPHRTAPHCTAGRPAHGYAATLNWRVIHAESRCPHAKFANDLKYSSATVHQITTVIGKP</sequence>
<name>A0A1Y2H6I3_9FUNG</name>
<accession>A0A1Y2H6I3</accession>
<evidence type="ECO:0000313" key="1">
    <source>
        <dbReference type="EMBL" id="ORZ30170.1"/>
    </source>
</evidence>
<protein>
    <submittedName>
        <fullName evidence="1">Uncharacterized protein</fullName>
    </submittedName>
</protein>
<keyword evidence="2" id="KW-1185">Reference proteome</keyword>
<reference evidence="1 2" key="1">
    <citation type="submission" date="2016-07" db="EMBL/GenBank/DDBJ databases">
        <title>Pervasive Adenine N6-methylation of Active Genes in Fungi.</title>
        <authorList>
            <consortium name="DOE Joint Genome Institute"/>
            <person name="Mondo S.J."/>
            <person name="Dannebaum R.O."/>
            <person name="Kuo R.C."/>
            <person name="Labutti K."/>
            <person name="Haridas S."/>
            <person name="Kuo A."/>
            <person name="Salamov A."/>
            <person name="Ahrendt S.R."/>
            <person name="Lipzen A."/>
            <person name="Sullivan W."/>
            <person name="Andreopoulos W.B."/>
            <person name="Clum A."/>
            <person name="Lindquist E."/>
            <person name="Daum C."/>
            <person name="Ramamoorthy G.K."/>
            <person name="Gryganskyi A."/>
            <person name="Culley D."/>
            <person name="Magnuson J.K."/>
            <person name="James T.Y."/>
            <person name="O'Malley M.A."/>
            <person name="Stajich J.E."/>
            <person name="Spatafora J.W."/>
            <person name="Visel A."/>
            <person name="Grigoriev I.V."/>
        </authorList>
    </citation>
    <scope>NUCLEOTIDE SEQUENCE [LARGE SCALE GENOMIC DNA]</scope>
    <source>
        <strain evidence="1 2">PL171</strain>
    </source>
</reference>
<proteinExistence type="predicted"/>
<evidence type="ECO:0000313" key="2">
    <source>
        <dbReference type="Proteomes" id="UP000193411"/>
    </source>
</evidence>
<organism evidence="1 2">
    <name type="scientific">Catenaria anguillulae PL171</name>
    <dbReference type="NCBI Taxonomy" id="765915"/>
    <lineage>
        <taxon>Eukaryota</taxon>
        <taxon>Fungi</taxon>
        <taxon>Fungi incertae sedis</taxon>
        <taxon>Blastocladiomycota</taxon>
        <taxon>Blastocladiomycetes</taxon>
        <taxon>Blastocladiales</taxon>
        <taxon>Catenariaceae</taxon>
        <taxon>Catenaria</taxon>
    </lineage>
</organism>
<gene>
    <name evidence="1" type="ORF">BCR44DRAFT_1445904</name>
</gene>
<comment type="caution">
    <text evidence="1">The sequence shown here is derived from an EMBL/GenBank/DDBJ whole genome shotgun (WGS) entry which is preliminary data.</text>
</comment>